<dbReference type="STRING" id="1191523.MROS_1758"/>
<keyword evidence="3" id="KW-0731">Sigma factor</keyword>
<dbReference type="SUPFAM" id="SSF88946">
    <property type="entry name" value="Sigma2 domain of RNA polymerase sigma factors"/>
    <property type="match status" value="1"/>
</dbReference>
<evidence type="ECO:0000313" key="7">
    <source>
        <dbReference type="EMBL" id="AFN74992.1"/>
    </source>
</evidence>
<dbReference type="NCBIfam" id="TIGR02937">
    <property type="entry name" value="sigma70-ECF"/>
    <property type="match status" value="1"/>
</dbReference>
<keyword evidence="8" id="KW-1185">Reference proteome</keyword>
<dbReference type="OrthoDB" id="1027298at2"/>
<name>I6YWQ1_MELRP</name>
<evidence type="ECO:0000259" key="6">
    <source>
        <dbReference type="Pfam" id="PF08281"/>
    </source>
</evidence>
<feature type="domain" description="RNA polymerase sigma factor 70 region 4 type 2" evidence="6">
    <location>
        <begin position="122"/>
        <end position="171"/>
    </location>
</feature>
<dbReference type="HOGENOM" id="CLU_047691_3_0_10"/>
<dbReference type="GO" id="GO:0016987">
    <property type="term" value="F:sigma factor activity"/>
    <property type="evidence" value="ECO:0007669"/>
    <property type="project" value="UniProtKB-KW"/>
</dbReference>
<evidence type="ECO:0000256" key="1">
    <source>
        <dbReference type="ARBA" id="ARBA00010641"/>
    </source>
</evidence>
<dbReference type="InterPro" id="IPR013324">
    <property type="entry name" value="RNA_pol_sigma_r3/r4-like"/>
</dbReference>
<evidence type="ECO:0000259" key="5">
    <source>
        <dbReference type="Pfam" id="PF04542"/>
    </source>
</evidence>
<keyword evidence="4" id="KW-0804">Transcription</keyword>
<dbReference type="Gene3D" id="1.10.1740.10">
    <property type="match status" value="1"/>
</dbReference>
<accession>I6YWQ1</accession>
<protein>
    <submittedName>
        <fullName evidence="7">Putative RNA polymerase sigma-70 factor ECF subfamily</fullName>
    </submittedName>
</protein>
<dbReference type="InterPro" id="IPR014284">
    <property type="entry name" value="RNA_pol_sigma-70_dom"/>
</dbReference>
<organism evidence="7 8">
    <name type="scientific">Melioribacter roseus (strain DSM 23840 / JCM 17771 / VKM B-2668 / P3M-2)</name>
    <dbReference type="NCBI Taxonomy" id="1191523"/>
    <lineage>
        <taxon>Bacteria</taxon>
        <taxon>Pseudomonadati</taxon>
        <taxon>Ignavibacteriota</taxon>
        <taxon>Ignavibacteria</taxon>
        <taxon>Ignavibacteriales</taxon>
        <taxon>Melioribacteraceae</taxon>
        <taxon>Melioribacter</taxon>
    </lineage>
</organism>
<dbReference type="PANTHER" id="PTHR43133:SF51">
    <property type="entry name" value="RNA POLYMERASE SIGMA FACTOR"/>
    <property type="match status" value="1"/>
</dbReference>
<dbReference type="SUPFAM" id="SSF88659">
    <property type="entry name" value="Sigma3 and sigma4 domains of RNA polymerase sigma factors"/>
    <property type="match status" value="1"/>
</dbReference>
<feature type="domain" description="RNA polymerase sigma-70 region 2" evidence="5">
    <location>
        <begin position="25"/>
        <end position="91"/>
    </location>
</feature>
<dbReference type="InterPro" id="IPR013325">
    <property type="entry name" value="RNA_pol_sigma_r2"/>
</dbReference>
<evidence type="ECO:0000256" key="3">
    <source>
        <dbReference type="ARBA" id="ARBA00023082"/>
    </source>
</evidence>
<dbReference type="EMBL" id="CP003557">
    <property type="protein sequence ID" value="AFN74992.1"/>
    <property type="molecule type" value="Genomic_DNA"/>
</dbReference>
<proteinExistence type="inferred from homology"/>
<dbReference type="RefSeq" id="WP_014856424.1">
    <property type="nucleotide sequence ID" value="NC_018178.1"/>
</dbReference>
<dbReference type="InterPro" id="IPR036388">
    <property type="entry name" value="WH-like_DNA-bd_sf"/>
</dbReference>
<dbReference type="InterPro" id="IPR007627">
    <property type="entry name" value="RNA_pol_sigma70_r2"/>
</dbReference>
<dbReference type="Gene3D" id="1.10.10.10">
    <property type="entry name" value="Winged helix-like DNA-binding domain superfamily/Winged helix DNA-binding domain"/>
    <property type="match status" value="1"/>
</dbReference>
<dbReference type="PATRIC" id="fig|1191523.3.peg.1865"/>
<reference evidence="7 8" key="1">
    <citation type="journal article" date="2013" name="PLoS ONE">
        <title>Genomic analysis of Melioribacter roseus, facultatively anaerobic organotrophic bacterium representing a novel deep lineage within Bacteriodetes/Chlorobi group.</title>
        <authorList>
            <person name="Kadnikov V.V."/>
            <person name="Mardanov A.V."/>
            <person name="Podosokorskaya O.A."/>
            <person name="Gavrilov S.N."/>
            <person name="Kublanov I.V."/>
            <person name="Beletsky A.V."/>
            <person name="Bonch-Osmolovskaya E.A."/>
            <person name="Ravin N.V."/>
        </authorList>
    </citation>
    <scope>NUCLEOTIDE SEQUENCE [LARGE SCALE GENOMIC DNA]</scope>
    <source>
        <strain evidence="8">JCM 17771 / P3M-2</strain>
    </source>
</reference>
<evidence type="ECO:0000313" key="8">
    <source>
        <dbReference type="Proteomes" id="UP000009011"/>
    </source>
</evidence>
<comment type="similarity">
    <text evidence="1">Belongs to the sigma-70 factor family. ECF subfamily.</text>
</comment>
<dbReference type="GO" id="GO:0006352">
    <property type="term" value="P:DNA-templated transcription initiation"/>
    <property type="evidence" value="ECO:0007669"/>
    <property type="project" value="InterPro"/>
</dbReference>
<dbReference type="InterPro" id="IPR013249">
    <property type="entry name" value="RNA_pol_sigma70_r4_t2"/>
</dbReference>
<dbReference type="GO" id="GO:0003677">
    <property type="term" value="F:DNA binding"/>
    <property type="evidence" value="ECO:0007669"/>
    <property type="project" value="InterPro"/>
</dbReference>
<dbReference type="InterPro" id="IPR039425">
    <property type="entry name" value="RNA_pol_sigma-70-like"/>
</dbReference>
<keyword evidence="2" id="KW-0805">Transcription regulation</keyword>
<sequence>MKNLSDIEIIESVKRGNDADFTLIVDRYKDKAFNLLKRMLKNDMDAEEALQDSFLKAFRYLTQFREEASFSTWFYRIVYNTALSVIASKKRKIEKEMASLEDMPELISYDREIYAKAENPEEYLMKLIDKLPVRNALVLILYYIDGLSLNEISRVMDISLVNAKVLLHRSRNILRDLLLKHNYQEEIL</sequence>
<evidence type="ECO:0000256" key="2">
    <source>
        <dbReference type="ARBA" id="ARBA00023015"/>
    </source>
</evidence>
<dbReference type="CDD" id="cd06171">
    <property type="entry name" value="Sigma70_r4"/>
    <property type="match status" value="1"/>
</dbReference>
<dbReference type="Proteomes" id="UP000009011">
    <property type="component" value="Chromosome"/>
</dbReference>
<gene>
    <name evidence="7" type="ordered locus">MROS_1758</name>
</gene>
<dbReference type="AlphaFoldDB" id="I6YWQ1"/>
<dbReference type="Pfam" id="PF08281">
    <property type="entry name" value="Sigma70_r4_2"/>
    <property type="match status" value="1"/>
</dbReference>
<dbReference type="PANTHER" id="PTHR43133">
    <property type="entry name" value="RNA POLYMERASE ECF-TYPE SIGMA FACTO"/>
    <property type="match status" value="1"/>
</dbReference>
<dbReference type="Pfam" id="PF04542">
    <property type="entry name" value="Sigma70_r2"/>
    <property type="match status" value="1"/>
</dbReference>
<dbReference type="eggNOG" id="COG1595">
    <property type="taxonomic scope" value="Bacteria"/>
</dbReference>
<evidence type="ECO:0000256" key="4">
    <source>
        <dbReference type="ARBA" id="ARBA00023163"/>
    </source>
</evidence>
<dbReference type="KEGG" id="mro:MROS_1758"/>